<evidence type="ECO:0000313" key="8">
    <source>
        <dbReference type="Proteomes" id="UP001318860"/>
    </source>
</evidence>
<comment type="subcellular location">
    <subcellularLocation>
        <location evidence="1">Membrane</location>
        <topology evidence="1">Single-pass membrane protein</topology>
    </subcellularLocation>
</comment>
<dbReference type="Pfam" id="PF03168">
    <property type="entry name" value="LEA_2"/>
    <property type="match status" value="1"/>
</dbReference>
<organism evidence="7 8">
    <name type="scientific">Rehmannia glutinosa</name>
    <name type="common">Chinese foxglove</name>
    <dbReference type="NCBI Taxonomy" id="99300"/>
    <lineage>
        <taxon>Eukaryota</taxon>
        <taxon>Viridiplantae</taxon>
        <taxon>Streptophyta</taxon>
        <taxon>Embryophyta</taxon>
        <taxon>Tracheophyta</taxon>
        <taxon>Spermatophyta</taxon>
        <taxon>Magnoliopsida</taxon>
        <taxon>eudicotyledons</taxon>
        <taxon>Gunneridae</taxon>
        <taxon>Pentapetalae</taxon>
        <taxon>asterids</taxon>
        <taxon>lamiids</taxon>
        <taxon>Lamiales</taxon>
        <taxon>Orobanchaceae</taxon>
        <taxon>Rehmannieae</taxon>
        <taxon>Rehmannia</taxon>
    </lineage>
</organism>
<keyword evidence="4 5" id="KW-0472">Membrane</keyword>
<evidence type="ECO:0000313" key="7">
    <source>
        <dbReference type="EMBL" id="KAK6135155.1"/>
    </source>
</evidence>
<dbReference type="InterPro" id="IPR044839">
    <property type="entry name" value="NDR1-like"/>
</dbReference>
<proteinExistence type="predicted"/>
<dbReference type="Proteomes" id="UP001318860">
    <property type="component" value="Unassembled WGS sequence"/>
</dbReference>
<keyword evidence="3 5" id="KW-1133">Transmembrane helix</keyword>
<evidence type="ECO:0000256" key="2">
    <source>
        <dbReference type="ARBA" id="ARBA00022692"/>
    </source>
</evidence>
<evidence type="ECO:0000256" key="3">
    <source>
        <dbReference type="ARBA" id="ARBA00022989"/>
    </source>
</evidence>
<feature type="domain" description="Late embryogenesis abundant protein LEA-2 subgroup" evidence="6">
    <location>
        <begin position="83"/>
        <end position="184"/>
    </location>
</feature>
<sequence>MSQIHEKSPKHCANKQSITFHKKFNKKLFFYFSTLLLSILSLIFLVWLILHPTKPQFSLKEAVINQLNLSGPSLLNSSIQITLQSNNPNKKVGIYYDEFLLYASYKGQKITPETSISPFYQEHDETNLISASLVGIQQPVALSFTYEVQRDQGIGKFVLNFKIMGRLRWKVGSWVSGRYRFIVNCITVMPFGPIPSPPLSSKQGSQCSTVI</sequence>
<evidence type="ECO:0000256" key="5">
    <source>
        <dbReference type="SAM" id="Phobius"/>
    </source>
</evidence>
<dbReference type="PANTHER" id="PTHR31415:SF20">
    <property type="entry name" value="NDR1_HIN1-LIKE PROTEIN 26"/>
    <property type="match status" value="1"/>
</dbReference>
<dbReference type="InterPro" id="IPR004864">
    <property type="entry name" value="LEA_2"/>
</dbReference>
<evidence type="ECO:0000256" key="1">
    <source>
        <dbReference type="ARBA" id="ARBA00004167"/>
    </source>
</evidence>
<dbReference type="PANTHER" id="PTHR31415">
    <property type="entry name" value="OS05G0367900 PROTEIN"/>
    <property type="match status" value="1"/>
</dbReference>
<feature type="transmembrane region" description="Helical" evidence="5">
    <location>
        <begin position="28"/>
        <end position="50"/>
    </location>
</feature>
<keyword evidence="8" id="KW-1185">Reference proteome</keyword>
<keyword evidence="2 5" id="KW-0812">Transmembrane</keyword>
<reference evidence="7 8" key="1">
    <citation type="journal article" date="2021" name="Comput. Struct. Biotechnol. J.">
        <title>De novo genome assembly of the potent medicinal plant Rehmannia glutinosa using nanopore technology.</title>
        <authorList>
            <person name="Ma L."/>
            <person name="Dong C."/>
            <person name="Song C."/>
            <person name="Wang X."/>
            <person name="Zheng X."/>
            <person name="Niu Y."/>
            <person name="Chen S."/>
            <person name="Feng W."/>
        </authorList>
    </citation>
    <scope>NUCLEOTIDE SEQUENCE [LARGE SCALE GENOMIC DNA]</scope>
    <source>
        <strain evidence="7">DH-2019</strain>
    </source>
</reference>
<name>A0ABR0VIW6_REHGL</name>
<protein>
    <recommendedName>
        <fullName evidence="6">Late embryogenesis abundant protein LEA-2 subgroup domain-containing protein</fullName>
    </recommendedName>
</protein>
<gene>
    <name evidence="7" type="ORF">DH2020_031103</name>
</gene>
<accession>A0ABR0VIW6</accession>
<evidence type="ECO:0000259" key="6">
    <source>
        <dbReference type="Pfam" id="PF03168"/>
    </source>
</evidence>
<dbReference type="EMBL" id="JABTTQ020001114">
    <property type="protein sequence ID" value="KAK6135155.1"/>
    <property type="molecule type" value="Genomic_DNA"/>
</dbReference>
<comment type="caution">
    <text evidence="7">The sequence shown here is derived from an EMBL/GenBank/DDBJ whole genome shotgun (WGS) entry which is preliminary data.</text>
</comment>
<evidence type="ECO:0000256" key="4">
    <source>
        <dbReference type="ARBA" id="ARBA00023136"/>
    </source>
</evidence>